<name>W8E947_9HYPO</name>
<organism evidence="2">
    <name type="scientific">Atkinsonella hypoxylon</name>
    <dbReference type="NCBI Taxonomy" id="47741"/>
    <lineage>
        <taxon>Eukaryota</taxon>
        <taxon>Fungi</taxon>
        <taxon>Dikarya</taxon>
        <taxon>Ascomycota</taxon>
        <taxon>Pezizomycotina</taxon>
        <taxon>Sordariomycetes</taxon>
        <taxon>Hypocreomycetidae</taxon>
        <taxon>Hypocreales</taxon>
        <taxon>Clavicipitaceae</taxon>
        <taxon>Atkinsonella</taxon>
    </lineage>
</organism>
<dbReference type="GO" id="GO:0009090">
    <property type="term" value="P:homoserine biosynthetic process"/>
    <property type="evidence" value="ECO:0007669"/>
    <property type="project" value="TreeGrafter"/>
</dbReference>
<dbReference type="InterPro" id="IPR045865">
    <property type="entry name" value="ACT-like_dom_sf"/>
</dbReference>
<dbReference type="EMBL" id="KF056806">
    <property type="protein sequence ID" value="AHJ80944.1"/>
    <property type="molecule type" value="Genomic_DNA"/>
</dbReference>
<accession>W8E947</accession>
<dbReference type="PANTHER" id="PTHR21499">
    <property type="entry name" value="ASPARTATE KINASE"/>
    <property type="match status" value="1"/>
</dbReference>
<reference evidence="2" key="1">
    <citation type="journal article" date="2014" name="Phytochemistry">
        <title>Ether bridge formation in loline alkaloid biosynthesis.</title>
        <authorList>
            <person name="Pan J."/>
            <person name="Bhardwaj M."/>
            <person name="Faulkner J.R."/>
            <person name="Nagabhyru P."/>
            <person name="Charlton N.D."/>
            <person name="Higashi R.M."/>
            <person name="Miller A.F."/>
            <person name="Young C.A."/>
            <person name="Grossman R.B."/>
            <person name="Schardl C.L."/>
        </authorList>
    </citation>
    <scope>NUCLEOTIDE SEQUENCE</scope>
    <source>
        <strain evidence="2">B4728</strain>
    </source>
</reference>
<dbReference type="GO" id="GO:0005829">
    <property type="term" value="C:cytosol"/>
    <property type="evidence" value="ECO:0007669"/>
    <property type="project" value="TreeGrafter"/>
</dbReference>
<dbReference type="SUPFAM" id="SSF55021">
    <property type="entry name" value="ACT-like"/>
    <property type="match status" value="2"/>
</dbReference>
<gene>
    <name evidence="2" type="primary">lolA</name>
</gene>
<evidence type="ECO:0000256" key="1">
    <source>
        <dbReference type="ARBA" id="ARBA00010122"/>
    </source>
</evidence>
<sequence length="212" mass="23644">MILDEIPMRKGDTMSYEQGNPESKASISIHQQNQIITCVSPGPVCPNVIGIKREIVVVKLRPVESCPHYRFFSRIFETLEKWQLQVDMCSTSPGRITLALGAAALQAIGNSYSVRNDMTSRDLMHDMQKLLPDDHIELFPHMAILSVVGHPGRRMSHLAGHILATMDTNDIPTVMISHDAAKLGIACAIAEQHTAKALRVFEQCLFRYSLTH</sequence>
<evidence type="ECO:0000313" key="2">
    <source>
        <dbReference type="EMBL" id="AHJ80944.1"/>
    </source>
</evidence>
<proteinExistence type="inferred from homology"/>
<dbReference type="GO" id="GO:0009089">
    <property type="term" value="P:lysine biosynthetic process via diaminopimelate"/>
    <property type="evidence" value="ECO:0007669"/>
    <property type="project" value="TreeGrafter"/>
</dbReference>
<dbReference type="CDD" id="cd04892">
    <property type="entry name" value="ACT_AK-like_2"/>
    <property type="match status" value="1"/>
</dbReference>
<dbReference type="GO" id="GO:0004072">
    <property type="term" value="F:aspartate kinase activity"/>
    <property type="evidence" value="ECO:0007669"/>
    <property type="project" value="TreeGrafter"/>
</dbReference>
<dbReference type="Gene3D" id="3.30.70.260">
    <property type="match status" value="2"/>
</dbReference>
<dbReference type="PANTHER" id="PTHR21499:SF59">
    <property type="entry name" value="ASPARTOKINASE"/>
    <property type="match status" value="1"/>
</dbReference>
<dbReference type="AlphaFoldDB" id="W8E947"/>
<protein>
    <submittedName>
        <fullName evidence="2">LolA</fullName>
    </submittedName>
</protein>
<comment type="similarity">
    <text evidence="1">Belongs to the aspartokinase family.</text>
</comment>